<evidence type="ECO:0000313" key="4">
    <source>
        <dbReference type="Proteomes" id="UP000296706"/>
    </source>
</evidence>
<feature type="transmembrane region" description="Helical" evidence="1">
    <location>
        <begin position="33"/>
        <end position="54"/>
    </location>
</feature>
<protein>
    <submittedName>
        <fullName evidence="3">DUF2304 family protein</fullName>
    </submittedName>
</protein>
<gene>
    <name evidence="3" type="ORF">DV733_10975</name>
</gene>
<evidence type="ECO:0000256" key="1">
    <source>
        <dbReference type="SAM" id="Phobius"/>
    </source>
</evidence>
<dbReference type="EMBL" id="CP031310">
    <property type="protein sequence ID" value="QCC51725.1"/>
    <property type="molecule type" value="Genomic_DNA"/>
</dbReference>
<dbReference type="PANTHER" id="PTHR48090:SF7">
    <property type="entry name" value="RFBJ PROTEIN"/>
    <property type="match status" value="1"/>
</dbReference>
<dbReference type="InterPro" id="IPR019277">
    <property type="entry name" value="DUF2304"/>
</dbReference>
<dbReference type="InterPro" id="IPR050256">
    <property type="entry name" value="Glycosyltransferase_2"/>
</dbReference>
<accession>A0A4D6HDQ9</accession>
<dbReference type="OrthoDB" id="11098at2157"/>
<keyword evidence="1" id="KW-1133">Transmembrane helix</keyword>
<dbReference type="Pfam" id="PF10066">
    <property type="entry name" value="DUF2304"/>
    <property type="match status" value="1"/>
</dbReference>
<dbReference type="Proteomes" id="UP000296706">
    <property type="component" value="Chromosome"/>
</dbReference>
<dbReference type="Gene3D" id="3.90.550.10">
    <property type="entry name" value="Spore Coat Polysaccharide Biosynthesis Protein SpsA, Chain A"/>
    <property type="match status" value="1"/>
</dbReference>
<evidence type="ECO:0000313" key="3">
    <source>
        <dbReference type="EMBL" id="QCC51725.1"/>
    </source>
</evidence>
<dbReference type="RefSeq" id="WP_049994661.1">
    <property type="nucleotide sequence ID" value="NZ_CP031310.1"/>
</dbReference>
<dbReference type="CDD" id="cd04179">
    <property type="entry name" value="DPM_DPG-synthase_like"/>
    <property type="match status" value="1"/>
</dbReference>
<keyword evidence="1" id="KW-0812">Transmembrane</keyword>
<evidence type="ECO:0000259" key="2">
    <source>
        <dbReference type="Pfam" id="PF00535"/>
    </source>
</evidence>
<dbReference type="InterPro" id="IPR001173">
    <property type="entry name" value="Glyco_trans_2-like"/>
</dbReference>
<dbReference type="STRING" id="1457250.GCA_000755225_00698"/>
<feature type="transmembrane region" description="Helical" evidence="1">
    <location>
        <begin position="6"/>
        <end position="21"/>
    </location>
</feature>
<keyword evidence="4" id="KW-1185">Reference proteome</keyword>
<organism evidence="3 4">
    <name type="scientific">Halapricum salinum</name>
    <dbReference type="NCBI Taxonomy" id="1457250"/>
    <lineage>
        <taxon>Archaea</taxon>
        <taxon>Methanobacteriati</taxon>
        <taxon>Methanobacteriota</taxon>
        <taxon>Stenosarchaea group</taxon>
        <taxon>Halobacteria</taxon>
        <taxon>Halobacteriales</taxon>
        <taxon>Haloarculaceae</taxon>
        <taxon>Halapricum</taxon>
    </lineage>
</organism>
<feature type="domain" description="Glycosyltransferase 2-like" evidence="2">
    <location>
        <begin position="119"/>
        <end position="280"/>
    </location>
</feature>
<dbReference type="PANTHER" id="PTHR48090">
    <property type="entry name" value="UNDECAPRENYL-PHOSPHATE 4-DEOXY-4-FORMAMIDO-L-ARABINOSE TRANSFERASE-RELATED"/>
    <property type="match status" value="1"/>
</dbReference>
<dbReference type="AlphaFoldDB" id="A0A4D6HDQ9"/>
<feature type="transmembrane region" description="Helical" evidence="1">
    <location>
        <begin position="66"/>
        <end position="85"/>
    </location>
</feature>
<sequence>MISAVDALFLGSALVVLGWGLERYRRRFIKTDLLISLVIAGGLAAFVTVPNLFYFAGDILNIEQRFVVASLIGNLVLVTLLLYFIGYVRSLKSDVTELNRSLSVDQGPRADGGAEEIFVVIPAYNEGKTIKSVIESLPETVCGYEIHPLVVSDGSADDTADQARYNGATVVEHHVNQGQGGALKTGFEIALDNDAAIVVTMDADGQHPADELHRLVSPIVEDEADYVMGSRYLGVDRSGNGTVRETGIQFFTRMINLLTKSEITDCTNGYRAIRGSRLEELTLTEERFSAPELIIEARKNGLRIREIPVTIEERDGGETKKPQLGYALGLSRTIFATWIR</sequence>
<dbReference type="GeneID" id="39848391"/>
<dbReference type="SUPFAM" id="SSF53448">
    <property type="entry name" value="Nucleotide-diphospho-sugar transferases"/>
    <property type="match status" value="1"/>
</dbReference>
<dbReference type="Pfam" id="PF00535">
    <property type="entry name" value="Glycos_transf_2"/>
    <property type="match status" value="1"/>
</dbReference>
<reference evidence="3 4" key="1">
    <citation type="journal article" date="2019" name="Nat. Commun.">
        <title>A new type of DNA phosphorothioation-based antiviral system in archaea.</title>
        <authorList>
            <person name="Xiong L."/>
            <person name="Liu S."/>
            <person name="Chen S."/>
            <person name="Xiao Y."/>
            <person name="Zhu B."/>
            <person name="Gao Y."/>
            <person name="Zhang Y."/>
            <person name="Chen B."/>
            <person name="Luo J."/>
            <person name="Deng Z."/>
            <person name="Chen X."/>
            <person name="Wang L."/>
            <person name="Chen S."/>
        </authorList>
    </citation>
    <scope>NUCLEOTIDE SEQUENCE [LARGE SCALE GENOMIC DNA]</scope>
    <source>
        <strain evidence="3 4">CBA1105</strain>
    </source>
</reference>
<keyword evidence="1" id="KW-0472">Membrane</keyword>
<name>A0A4D6HDQ9_9EURY</name>
<proteinExistence type="predicted"/>
<dbReference type="InterPro" id="IPR029044">
    <property type="entry name" value="Nucleotide-diphossugar_trans"/>
</dbReference>
<dbReference type="KEGG" id="hsn:DV733_10975"/>